<name>A0A1I5V1H4_HYMAR</name>
<keyword evidence="4" id="KW-1185">Reference proteome</keyword>
<dbReference type="OrthoDB" id="885549at2"/>
<feature type="domain" description="Lipocalin-like" evidence="2">
    <location>
        <begin position="44"/>
        <end position="125"/>
    </location>
</feature>
<accession>A0A1I5V1H4</accession>
<organism evidence="3 4">
    <name type="scientific">Hymenobacter arizonensis</name>
    <name type="common">Siccationidurans arizonensis</name>
    <dbReference type="NCBI Taxonomy" id="1227077"/>
    <lineage>
        <taxon>Bacteria</taxon>
        <taxon>Pseudomonadati</taxon>
        <taxon>Bacteroidota</taxon>
        <taxon>Cytophagia</taxon>
        <taxon>Cytophagales</taxon>
        <taxon>Hymenobacteraceae</taxon>
        <taxon>Hymenobacter</taxon>
    </lineage>
</organism>
<dbReference type="EMBL" id="FOXS01000001">
    <property type="protein sequence ID" value="SFQ01345.1"/>
    <property type="molecule type" value="Genomic_DNA"/>
</dbReference>
<dbReference type="InterPro" id="IPR024311">
    <property type="entry name" value="Lipocalin-like"/>
</dbReference>
<keyword evidence="1" id="KW-0732">Signal</keyword>
<evidence type="ECO:0000313" key="4">
    <source>
        <dbReference type="Proteomes" id="UP000199029"/>
    </source>
</evidence>
<feature type="chain" id="PRO_5011538893" evidence="1">
    <location>
        <begin position="22"/>
        <end position="144"/>
    </location>
</feature>
<evidence type="ECO:0000259" key="2">
    <source>
        <dbReference type="Pfam" id="PF13648"/>
    </source>
</evidence>
<protein>
    <submittedName>
        <fullName evidence="3">Lipocalin-like domain-containing protein</fullName>
    </submittedName>
</protein>
<dbReference type="Pfam" id="PF13648">
    <property type="entry name" value="Lipocalin_4"/>
    <property type="match status" value="1"/>
</dbReference>
<dbReference type="STRING" id="1227077.SAMN04515668_1156"/>
<dbReference type="AlphaFoldDB" id="A0A1I5V1H4"/>
<reference evidence="4" key="1">
    <citation type="submission" date="2016-10" db="EMBL/GenBank/DDBJ databases">
        <authorList>
            <person name="Varghese N."/>
            <person name="Submissions S."/>
        </authorList>
    </citation>
    <scope>NUCLEOTIDE SEQUENCE [LARGE SCALE GENOMIC DNA]</scope>
    <source>
        <strain evidence="4">OR362-8,ATCC BAA-1266,JCM 13504</strain>
    </source>
</reference>
<dbReference type="PROSITE" id="PS51257">
    <property type="entry name" value="PROKAR_LIPOPROTEIN"/>
    <property type="match status" value="1"/>
</dbReference>
<gene>
    <name evidence="3" type="ORF">SAMN04515668_1156</name>
</gene>
<sequence length="144" mass="16288">MNFYRLRFFLILFLASGLALGSCQKNDDAQPQTQAVEAQHLTHGSWRLDQILQNGQVTSNGSGIKDRYSLKFRDDGTYLQIMLGTTTTYNGTWMLMSNNTVLHITDHKGDDKQYKLVALTASSLRYSFTNKTNQTEELVFAAQP</sequence>
<proteinExistence type="predicted"/>
<evidence type="ECO:0000313" key="3">
    <source>
        <dbReference type="EMBL" id="SFQ01345.1"/>
    </source>
</evidence>
<evidence type="ECO:0000256" key="1">
    <source>
        <dbReference type="SAM" id="SignalP"/>
    </source>
</evidence>
<dbReference type="Proteomes" id="UP000199029">
    <property type="component" value="Unassembled WGS sequence"/>
</dbReference>
<dbReference type="RefSeq" id="WP_092669856.1">
    <property type="nucleotide sequence ID" value="NZ_FOXS01000001.1"/>
</dbReference>
<feature type="signal peptide" evidence="1">
    <location>
        <begin position="1"/>
        <end position="21"/>
    </location>
</feature>